<dbReference type="AlphaFoldDB" id="A0A848LC49"/>
<sequence length="216" mass="22749">MKTPHRGMTLLELMSAIAITGVLLALAMPNLMGAIQNQRMSGAQRSIHLETLEARQQARRTRQPVRLSIINAPNENGVLGPALRWEQLDCVPGNTWGTQCPIPACRNTACSTPASPTGCTCSKTGTPVPLPPNLDVNSLAGLCWLGGETGGVVAPLGTTTCDPANPVAGNTAFRVRRGDGQGNYKVDQVFILNALTGSLQPVDCTKVPRPTECPAS</sequence>
<dbReference type="EMBL" id="JABBJJ010000055">
    <property type="protein sequence ID" value="NMO16056.1"/>
    <property type="molecule type" value="Genomic_DNA"/>
</dbReference>
<organism evidence="1 2">
    <name type="scientific">Pyxidicoccus fallax</name>
    <dbReference type="NCBI Taxonomy" id="394095"/>
    <lineage>
        <taxon>Bacteria</taxon>
        <taxon>Pseudomonadati</taxon>
        <taxon>Myxococcota</taxon>
        <taxon>Myxococcia</taxon>
        <taxon>Myxococcales</taxon>
        <taxon>Cystobacterineae</taxon>
        <taxon>Myxococcaceae</taxon>
        <taxon>Pyxidicoccus</taxon>
    </lineage>
</organism>
<dbReference type="Proteomes" id="UP000518300">
    <property type="component" value="Unassembled WGS sequence"/>
</dbReference>
<name>A0A848LC49_9BACT</name>
<dbReference type="PROSITE" id="PS00409">
    <property type="entry name" value="PROKAR_NTER_METHYL"/>
    <property type="match status" value="1"/>
</dbReference>
<dbReference type="InterPro" id="IPR045584">
    <property type="entry name" value="Pilin-like"/>
</dbReference>
<reference evidence="1 2" key="1">
    <citation type="submission" date="2020-04" db="EMBL/GenBank/DDBJ databases">
        <title>Draft genome of Pyxidicoccus fallax type strain.</title>
        <authorList>
            <person name="Whitworth D.E."/>
        </authorList>
    </citation>
    <scope>NUCLEOTIDE SEQUENCE [LARGE SCALE GENOMIC DNA]</scope>
    <source>
        <strain evidence="1 2">DSM 14698</strain>
    </source>
</reference>
<proteinExistence type="predicted"/>
<accession>A0A848LC49</accession>
<dbReference type="SUPFAM" id="SSF54523">
    <property type="entry name" value="Pili subunits"/>
    <property type="match status" value="1"/>
</dbReference>
<dbReference type="RefSeq" id="WP_169345350.1">
    <property type="nucleotide sequence ID" value="NZ_JABBJJ010000055.1"/>
</dbReference>
<dbReference type="NCBIfam" id="TIGR02532">
    <property type="entry name" value="IV_pilin_GFxxxE"/>
    <property type="match status" value="1"/>
</dbReference>
<dbReference type="Pfam" id="PF07963">
    <property type="entry name" value="N_methyl"/>
    <property type="match status" value="1"/>
</dbReference>
<gene>
    <name evidence="1" type="ORF">HG543_14525</name>
</gene>
<dbReference type="InterPro" id="IPR012902">
    <property type="entry name" value="N_methyl_site"/>
</dbReference>
<evidence type="ECO:0000313" key="1">
    <source>
        <dbReference type="EMBL" id="NMO16056.1"/>
    </source>
</evidence>
<protein>
    <submittedName>
        <fullName evidence="1">Prepilin-type N-terminal cleavage/methylation domain-containing protein</fullName>
    </submittedName>
</protein>
<comment type="caution">
    <text evidence="1">The sequence shown here is derived from an EMBL/GenBank/DDBJ whole genome shotgun (WGS) entry which is preliminary data.</text>
</comment>
<keyword evidence="2" id="KW-1185">Reference proteome</keyword>
<dbReference type="Gene3D" id="3.30.700.10">
    <property type="entry name" value="Glycoprotein, Type 4 Pilin"/>
    <property type="match status" value="1"/>
</dbReference>
<evidence type="ECO:0000313" key="2">
    <source>
        <dbReference type="Proteomes" id="UP000518300"/>
    </source>
</evidence>